<evidence type="ECO:0000313" key="3">
    <source>
        <dbReference type="Proteomes" id="UP000216339"/>
    </source>
</evidence>
<proteinExistence type="predicted"/>
<comment type="caution">
    <text evidence="2">The sequence shown here is derived from an EMBL/GenBank/DDBJ whole genome shotgun (WGS) entry which is preliminary data.</text>
</comment>
<organism evidence="2 3">
    <name type="scientific">Rubrivirga marina</name>
    <dbReference type="NCBI Taxonomy" id="1196024"/>
    <lineage>
        <taxon>Bacteria</taxon>
        <taxon>Pseudomonadati</taxon>
        <taxon>Rhodothermota</taxon>
        <taxon>Rhodothermia</taxon>
        <taxon>Rhodothermales</taxon>
        <taxon>Rubricoccaceae</taxon>
        <taxon>Rubrivirga</taxon>
    </lineage>
</organism>
<gene>
    <name evidence="2" type="ORF">BSZ37_16925</name>
</gene>
<name>A0A271J3I3_9BACT</name>
<evidence type="ECO:0000256" key="1">
    <source>
        <dbReference type="SAM" id="MobiDB-lite"/>
    </source>
</evidence>
<feature type="compositionally biased region" description="Basic and acidic residues" evidence="1">
    <location>
        <begin position="9"/>
        <end position="26"/>
    </location>
</feature>
<evidence type="ECO:0000313" key="2">
    <source>
        <dbReference type="EMBL" id="PAP78003.1"/>
    </source>
</evidence>
<keyword evidence="3" id="KW-1185">Reference proteome</keyword>
<dbReference type="Proteomes" id="UP000216339">
    <property type="component" value="Unassembled WGS sequence"/>
</dbReference>
<sequence length="127" mass="14049">MGSKRRRRLAGDRLETTARGEAEPRPFDLASPPRHLPLDEDAERLWRTHAPAAAERGDLDSATMMSFCLLCTQWSSVRSLLRRAHEAGDRGGLLTEQARAMVPDLIEQAEEWSLDGAVRADLASTAP</sequence>
<dbReference type="EMBL" id="MQWD01000001">
    <property type="protein sequence ID" value="PAP78003.1"/>
    <property type="molecule type" value="Genomic_DNA"/>
</dbReference>
<protein>
    <submittedName>
        <fullName evidence="2">Uncharacterized protein</fullName>
    </submittedName>
</protein>
<reference evidence="2 3" key="1">
    <citation type="submission" date="2016-11" db="EMBL/GenBank/DDBJ databases">
        <title>Study of marine rhodopsin-containing bacteria.</title>
        <authorList>
            <person name="Yoshizawa S."/>
            <person name="Kumagai Y."/>
            <person name="Kogure K."/>
        </authorList>
    </citation>
    <scope>NUCLEOTIDE SEQUENCE [LARGE SCALE GENOMIC DNA]</scope>
    <source>
        <strain evidence="2 3">SAORIC-28</strain>
    </source>
</reference>
<accession>A0A271J3I3</accession>
<feature type="region of interest" description="Disordered" evidence="1">
    <location>
        <begin position="1"/>
        <end position="34"/>
    </location>
</feature>
<dbReference type="AlphaFoldDB" id="A0A271J3I3"/>